<protein>
    <submittedName>
        <fullName evidence="9">EamA/RhaT family transporter</fullName>
    </submittedName>
</protein>
<dbReference type="EMBL" id="QXIR01000002">
    <property type="protein sequence ID" value="RIW38510.1"/>
    <property type="molecule type" value="Genomic_DNA"/>
</dbReference>
<comment type="subcellular location">
    <subcellularLocation>
        <location evidence="1">Cell membrane</location>
        <topology evidence="1">Multi-pass membrane protein</topology>
    </subcellularLocation>
</comment>
<dbReference type="InterPro" id="IPR051258">
    <property type="entry name" value="Diverse_Substrate_Transporter"/>
</dbReference>
<comment type="similarity">
    <text evidence="2">Belongs to the EamA transporter family.</text>
</comment>
<feature type="transmembrane region" description="Helical" evidence="7">
    <location>
        <begin position="269"/>
        <end position="291"/>
    </location>
</feature>
<dbReference type="Gene3D" id="1.10.3730.20">
    <property type="match status" value="1"/>
</dbReference>
<dbReference type="AlphaFoldDB" id="A0A3A1R628"/>
<evidence type="ECO:0000256" key="1">
    <source>
        <dbReference type="ARBA" id="ARBA00004651"/>
    </source>
</evidence>
<feature type="transmembrane region" description="Helical" evidence="7">
    <location>
        <begin position="36"/>
        <end position="55"/>
    </location>
</feature>
<feature type="transmembrane region" description="Helical" evidence="7">
    <location>
        <begin position="215"/>
        <end position="234"/>
    </location>
</feature>
<evidence type="ECO:0000256" key="6">
    <source>
        <dbReference type="ARBA" id="ARBA00023136"/>
    </source>
</evidence>
<evidence type="ECO:0000259" key="8">
    <source>
        <dbReference type="Pfam" id="PF00892"/>
    </source>
</evidence>
<evidence type="ECO:0000256" key="4">
    <source>
        <dbReference type="ARBA" id="ARBA00022692"/>
    </source>
</evidence>
<comment type="caution">
    <text evidence="9">The sequence shown here is derived from an EMBL/GenBank/DDBJ whole genome shotgun (WGS) entry which is preliminary data.</text>
</comment>
<feature type="domain" description="EamA" evidence="8">
    <location>
        <begin position="152"/>
        <end position="286"/>
    </location>
</feature>
<evidence type="ECO:0000256" key="3">
    <source>
        <dbReference type="ARBA" id="ARBA00022475"/>
    </source>
</evidence>
<sequence length="299" mass="32313">MKWKYLFAVFIGACSYGVLSTVVKLAYQNGMKIAEVTFAQFFIGWSILALVYSFTTVKQTLSTKVKLFLIAGGIPSGLVGVFYYTSLQTVEASFAIILLFQFVWIGILLDCAVENRSPDRKTLAAILILLAGTVLSSRISLDGTSSSLDVNGILAGLAAAGAFALFIFANARIAPDISAVQRSFYMVTGSFLFVSLYFLPALLKEGMGSAGNIGVYGTVLGFFGVFIPPFLFAYGMPHIGSSIGSILGSAELPVTIILSMLFLHEYVTWIQWTGIFLILGAIILTNVDVGLKRKRQVLK</sequence>
<feature type="transmembrane region" description="Helical" evidence="7">
    <location>
        <begin position="92"/>
        <end position="111"/>
    </location>
</feature>
<feature type="domain" description="EamA" evidence="8">
    <location>
        <begin position="4"/>
        <end position="137"/>
    </location>
</feature>
<feature type="transmembrane region" description="Helical" evidence="7">
    <location>
        <begin position="123"/>
        <end position="141"/>
    </location>
</feature>
<organism evidence="9 10">
    <name type="scientific">Bacillus salacetis</name>
    <dbReference type="NCBI Taxonomy" id="2315464"/>
    <lineage>
        <taxon>Bacteria</taxon>
        <taxon>Bacillati</taxon>
        <taxon>Bacillota</taxon>
        <taxon>Bacilli</taxon>
        <taxon>Bacillales</taxon>
        <taxon>Bacillaceae</taxon>
        <taxon>Bacillus</taxon>
    </lineage>
</organism>
<dbReference type="InterPro" id="IPR000620">
    <property type="entry name" value="EamA_dom"/>
</dbReference>
<dbReference type="PANTHER" id="PTHR42920">
    <property type="entry name" value="OS03G0707200 PROTEIN-RELATED"/>
    <property type="match status" value="1"/>
</dbReference>
<proteinExistence type="inferred from homology"/>
<feature type="transmembrane region" description="Helical" evidence="7">
    <location>
        <begin position="67"/>
        <end position="86"/>
    </location>
</feature>
<keyword evidence="10" id="KW-1185">Reference proteome</keyword>
<dbReference type="RefSeq" id="WP_119545408.1">
    <property type="nucleotide sequence ID" value="NZ_QXIR01000002.1"/>
</dbReference>
<dbReference type="GO" id="GO:0005886">
    <property type="term" value="C:plasma membrane"/>
    <property type="evidence" value="ECO:0007669"/>
    <property type="project" value="UniProtKB-SubCell"/>
</dbReference>
<dbReference type="InterPro" id="IPR037185">
    <property type="entry name" value="EmrE-like"/>
</dbReference>
<reference evidence="9 10" key="1">
    <citation type="submission" date="2018-09" db="EMBL/GenBank/DDBJ databases">
        <title>Bacillus saliacetes sp. nov., isolated from Thai shrimp paste (Ka-pi).</title>
        <authorList>
            <person name="Daroonpunt R."/>
            <person name="Tanasupawat S."/>
            <person name="Yiamsombut S."/>
        </authorList>
    </citation>
    <scope>NUCLEOTIDE SEQUENCE [LARGE SCALE GENOMIC DNA]</scope>
    <source>
        <strain evidence="9 10">SKP7-4</strain>
    </source>
</reference>
<feature type="transmembrane region" description="Helical" evidence="7">
    <location>
        <begin position="183"/>
        <end position="203"/>
    </location>
</feature>
<keyword evidence="3" id="KW-1003">Cell membrane</keyword>
<dbReference type="Proteomes" id="UP000265801">
    <property type="component" value="Unassembled WGS sequence"/>
</dbReference>
<keyword evidence="6 7" id="KW-0472">Membrane</keyword>
<evidence type="ECO:0000313" key="9">
    <source>
        <dbReference type="EMBL" id="RIW38510.1"/>
    </source>
</evidence>
<feature type="transmembrane region" description="Helical" evidence="7">
    <location>
        <begin position="153"/>
        <end position="171"/>
    </location>
</feature>
<evidence type="ECO:0000256" key="5">
    <source>
        <dbReference type="ARBA" id="ARBA00022989"/>
    </source>
</evidence>
<feature type="transmembrane region" description="Helical" evidence="7">
    <location>
        <begin position="246"/>
        <end position="263"/>
    </location>
</feature>
<accession>A0A3A1R628</accession>
<name>A0A3A1R628_9BACI</name>
<evidence type="ECO:0000313" key="10">
    <source>
        <dbReference type="Proteomes" id="UP000265801"/>
    </source>
</evidence>
<dbReference type="Pfam" id="PF00892">
    <property type="entry name" value="EamA"/>
    <property type="match status" value="2"/>
</dbReference>
<evidence type="ECO:0000256" key="2">
    <source>
        <dbReference type="ARBA" id="ARBA00007362"/>
    </source>
</evidence>
<keyword evidence="4 7" id="KW-0812">Transmembrane</keyword>
<dbReference type="SUPFAM" id="SSF103481">
    <property type="entry name" value="Multidrug resistance efflux transporter EmrE"/>
    <property type="match status" value="2"/>
</dbReference>
<evidence type="ECO:0000256" key="7">
    <source>
        <dbReference type="SAM" id="Phobius"/>
    </source>
</evidence>
<dbReference type="PANTHER" id="PTHR42920:SF5">
    <property type="entry name" value="EAMA DOMAIN-CONTAINING PROTEIN"/>
    <property type="match status" value="1"/>
</dbReference>
<gene>
    <name evidence="9" type="ORF">D3H55_02955</name>
</gene>
<keyword evidence="5 7" id="KW-1133">Transmembrane helix</keyword>
<dbReference type="OrthoDB" id="3180815at2"/>